<evidence type="ECO:0000313" key="2">
    <source>
        <dbReference type="Proteomes" id="UP001485226"/>
    </source>
</evidence>
<gene>
    <name evidence="1" type="ORF">AAEO57_19990</name>
</gene>
<name>A0ABU9IUG1_9FLAO</name>
<dbReference type="EMBL" id="JBBYHS010000029">
    <property type="protein sequence ID" value="MEL1256082.1"/>
    <property type="molecule type" value="Genomic_DNA"/>
</dbReference>
<dbReference type="RefSeq" id="WP_341694800.1">
    <property type="nucleotide sequence ID" value="NZ_JBBYHS010000029.1"/>
</dbReference>
<organism evidence="1 2">
    <name type="scientific">Flavobacterium calami</name>
    <dbReference type="NCBI Taxonomy" id="3139144"/>
    <lineage>
        <taxon>Bacteria</taxon>
        <taxon>Pseudomonadati</taxon>
        <taxon>Bacteroidota</taxon>
        <taxon>Flavobacteriia</taxon>
        <taxon>Flavobacteriales</taxon>
        <taxon>Flavobacteriaceae</taxon>
        <taxon>Flavobacterium</taxon>
    </lineage>
</organism>
<evidence type="ECO:0008006" key="3">
    <source>
        <dbReference type="Google" id="ProtNLM"/>
    </source>
</evidence>
<comment type="caution">
    <text evidence="1">The sequence shown here is derived from an EMBL/GenBank/DDBJ whole genome shotgun (WGS) entry which is preliminary data.</text>
</comment>
<sequence>MDDLILTQKEKEFDLAFRLDGGIWPIKGVFETDNLRIYGSKILEWCRNNGKDLPSCNFNIINDSRVNAKATLFENQYYIGINAGTIACISNLFNRMLSHPEILKQYGDSSKETSPEKIFDVQVIDFDVLKDYTIEEKIVIPKDPLRASLARYLTQTCLKTILIHEYAHVKNGHLDYKKSLFSDSSYNEFTQINNLAEGNLMWQALEMDADCIAVNNLIMETEVLLNHREFIPKAFTEFYTDLENSIYLIYFANYCFYRIFGRLSFSLDNLDNYTHPPAPVRQSMMLSTVLRFVEINFPELQSKILPIGLEVIEEVEKGFNKISEQQIDISGILLATSPLATEHVNKILKAWSEIRPLLRPFSKGPLAE</sequence>
<accession>A0ABU9IUG1</accession>
<proteinExistence type="predicted"/>
<dbReference type="Proteomes" id="UP001485226">
    <property type="component" value="Unassembled WGS sequence"/>
</dbReference>
<keyword evidence="2" id="KW-1185">Reference proteome</keyword>
<protein>
    <recommendedName>
        <fullName evidence="3">Peptidase U49</fullName>
    </recommendedName>
</protein>
<evidence type="ECO:0000313" key="1">
    <source>
        <dbReference type="EMBL" id="MEL1256082.1"/>
    </source>
</evidence>
<reference evidence="1 2" key="1">
    <citation type="submission" date="2024-04" db="EMBL/GenBank/DDBJ databases">
        <title>Flavobacterium sp. DGU38 16S ribosomal RNA gene Genome sequencing and assembly.</title>
        <authorList>
            <person name="Park S."/>
        </authorList>
    </citation>
    <scope>NUCLEOTIDE SEQUENCE [LARGE SCALE GENOMIC DNA]</scope>
    <source>
        <strain evidence="1 2">DGU38</strain>
    </source>
</reference>